<keyword evidence="1" id="KW-1133">Transmembrane helix</keyword>
<dbReference type="Proteomes" id="UP001214992">
    <property type="component" value="Chromosome"/>
</dbReference>
<gene>
    <name evidence="2" type="ORF">ONB71_00050</name>
</gene>
<proteinExistence type="predicted"/>
<name>A0AAX3NAK2_9ENTR</name>
<dbReference type="AlphaFoldDB" id="A0AAX3NAK2"/>
<accession>A0AAX3NAK2</accession>
<reference evidence="2" key="1">
    <citation type="submission" date="2022-11" db="EMBL/GenBank/DDBJ databases">
        <title>Genomic comparisons reveal selection pressure and functional variation between nutritional endosymbionts of cave-adapted and epigean Hawaiian planthoppers.</title>
        <authorList>
            <person name="Gossett J.M."/>
            <person name="Porter M.L."/>
            <person name="Vasquez Y."/>
            <person name="Bennett G.M."/>
            <person name="Chong R.A."/>
        </authorList>
    </citation>
    <scope>NUCLEOTIDE SEQUENCE</scope>
    <source>
        <strain evidence="2">OPOL2</strain>
    </source>
</reference>
<evidence type="ECO:0000256" key="1">
    <source>
        <dbReference type="SAM" id="Phobius"/>
    </source>
</evidence>
<feature type="transmembrane region" description="Helical" evidence="1">
    <location>
        <begin position="23"/>
        <end position="42"/>
    </location>
</feature>
<evidence type="ECO:0000313" key="2">
    <source>
        <dbReference type="EMBL" id="WDI78538.1"/>
    </source>
</evidence>
<evidence type="ECO:0000313" key="3">
    <source>
        <dbReference type="Proteomes" id="UP001214992"/>
    </source>
</evidence>
<organism evidence="2 3">
    <name type="scientific">Candidatus Purcelliella pentastirinorum</name>
    <dbReference type="NCBI Taxonomy" id="472834"/>
    <lineage>
        <taxon>Bacteria</taxon>
        <taxon>Pseudomonadati</taxon>
        <taxon>Pseudomonadota</taxon>
        <taxon>Gammaproteobacteria</taxon>
        <taxon>Enterobacterales</taxon>
        <taxon>Enterobacteriaceae</taxon>
        <taxon>Candidatus Purcelliella</taxon>
    </lineage>
</organism>
<keyword evidence="1" id="KW-0472">Membrane</keyword>
<sequence length="68" mass="7676">MLINEKNTFNLGSTVDKVYDVTSISNTFIAVLIISLVSCYFFKRSSFLLNLVSGIIFCKFVLSFINLL</sequence>
<feature type="transmembrane region" description="Helical" evidence="1">
    <location>
        <begin position="47"/>
        <end position="67"/>
    </location>
</feature>
<keyword evidence="1" id="KW-0812">Transmembrane</keyword>
<dbReference type="EMBL" id="CP110496">
    <property type="protein sequence ID" value="WDI78538.1"/>
    <property type="molecule type" value="Genomic_DNA"/>
</dbReference>
<protein>
    <submittedName>
        <fullName evidence="2">Uncharacterized protein</fullName>
    </submittedName>
</protein>
<dbReference type="RefSeq" id="WP_274360565.1">
    <property type="nucleotide sequence ID" value="NZ_CP110496.1"/>
</dbReference>